<dbReference type="Proteomes" id="UP000693970">
    <property type="component" value="Unassembled WGS sequence"/>
</dbReference>
<dbReference type="InterPro" id="IPR000904">
    <property type="entry name" value="Sec7_dom"/>
</dbReference>
<proteinExistence type="predicted"/>
<dbReference type="EMBL" id="JAGRRH010000006">
    <property type="protein sequence ID" value="KAG7369144.1"/>
    <property type="molecule type" value="Genomic_DNA"/>
</dbReference>
<dbReference type="GO" id="GO:0005085">
    <property type="term" value="F:guanyl-nucleotide exchange factor activity"/>
    <property type="evidence" value="ECO:0007669"/>
    <property type="project" value="InterPro"/>
</dbReference>
<dbReference type="InterPro" id="IPR023341">
    <property type="entry name" value="MABP"/>
</dbReference>
<feature type="domain" description="MABP" evidence="2">
    <location>
        <begin position="265"/>
        <end position="429"/>
    </location>
</feature>
<evidence type="ECO:0000313" key="3">
    <source>
        <dbReference type="EMBL" id="KAG7369144.1"/>
    </source>
</evidence>
<name>A0A9K3LW47_9STRA</name>
<dbReference type="PROSITE" id="PS51498">
    <property type="entry name" value="MABP"/>
    <property type="match status" value="1"/>
</dbReference>
<evidence type="ECO:0000313" key="4">
    <source>
        <dbReference type="Proteomes" id="UP000693970"/>
    </source>
</evidence>
<dbReference type="GO" id="GO:0005737">
    <property type="term" value="C:cytoplasm"/>
    <property type="evidence" value="ECO:0007669"/>
    <property type="project" value="UniProtKB-ARBA"/>
</dbReference>
<gene>
    <name evidence="3" type="ORF">IV203_031887</name>
</gene>
<evidence type="ECO:0000259" key="1">
    <source>
        <dbReference type="PROSITE" id="PS50190"/>
    </source>
</evidence>
<accession>A0A9K3LW47</accession>
<organism evidence="3 4">
    <name type="scientific">Nitzschia inconspicua</name>
    <dbReference type="NCBI Taxonomy" id="303405"/>
    <lineage>
        <taxon>Eukaryota</taxon>
        <taxon>Sar</taxon>
        <taxon>Stramenopiles</taxon>
        <taxon>Ochrophyta</taxon>
        <taxon>Bacillariophyta</taxon>
        <taxon>Bacillariophyceae</taxon>
        <taxon>Bacillariophycidae</taxon>
        <taxon>Bacillariales</taxon>
        <taxon>Bacillariaceae</taxon>
        <taxon>Nitzschia</taxon>
    </lineage>
</organism>
<feature type="domain" description="SEC7" evidence="1">
    <location>
        <begin position="1277"/>
        <end position="1488"/>
    </location>
</feature>
<reference evidence="3" key="2">
    <citation type="submission" date="2021-04" db="EMBL/GenBank/DDBJ databases">
        <authorList>
            <person name="Podell S."/>
        </authorList>
    </citation>
    <scope>NUCLEOTIDE SEQUENCE</scope>
    <source>
        <strain evidence="3">Hildebrandi</strain>
    </source>
</reference>
<sequence length="1874" mass="209416">MSNNREYSTNAMRNEDEHDNIKPMFSLEFSLSPASENEQGMGFVADAPFAGVASLSSINTAGRLVQKILDQVTLNDSPPINEKEDEPFGKVQAEPDGRSAQCPIQPQSATIESSYATYKGRSNVVKQGHVGLASLCIHALNSIGMSETCLLDDDQNENLNEQNSRTIVSSHLSSSNDKFWNKNMWRKTKSNWNNSVDTTREQKKPPDASRLQLYGSEYARYLSTTPLAPSDILLQKSKRAHGPTFRRKNLKSIQNIEEAERSVLTGPVTDIIVTQGDEMPPKGYYRLSQSASGEPFLLRDGKSLLHICVKKETNWDRAAQRPCVTSMVIIFPQRKEFVPPGYSVVRKYSTSKGPDRQPVNLNCGGSDVAYLCFRRSREGNPITGIVPLYPSRRESIPEGYTVIERTPRNYIAQISVSNLPVFLAYRQRLANLELLRPLPLIMSVYNGGSVNRKLNAYYCTGGTVVESRVGRFHIFDRSTHSLLSPSSIKNRLSLIEASRRKAVNAIKDSDAIAGEKYSYSGSASVRSTPSSDILSSSLVLANTLGTPCSHSAMSESDRLSSAADFESTTSSEVNRSLSCSFGFSVGESEIYDLPHSSWLNANIIVSNRMDIERCIQAMGFIPTIFCGLGRGDTHAAMVLQCRVAVLIPVMTACYTRHGGSALIAVEGLNELLREDFFADDVNTSQVSSAQTTLLDMAIQVVCDVATTGSQDIHLYACVEFVERAMKYGCGYLSPRTIGYVVRFYLYVFYFGMSAPTGNWGILKASDKYILEDPRMNTKKLVLPGEAPQFAILALKDLFVFLVARLGSLVYLDQCVVDRENAASRVNELGPLQIFGLVDKMVSEMVDNSVHRVDIANFTQLALHQISRSGGSELFWYEMTDSCGAGLFGGDTALREETQHLFALCFSMLATIVKIASSQVTKNKISREVPRDTASKMMSLEMIKFFLDTWERGPARQEIKGSHSLSTFAFCIRRLVVTCLLKNTSVSLDDPRVFRRTIQIVGTLWSSTHYRQHMKLEIGFLFDHFVLRLLKLGPQILFKSRDDKDMTYLFAQQLELMKGVQSWFKDEGGGALIELFLNFDTQNTIRHSGVGEELLAHIEWNISHQLCSSLCHLTERATDFLGEKIRESQSTAPVDNLIKGEGGLNQGYEGVSTVTLARESARRLRQSALDAITQIVQQLALAVSKASGYQSQAIIVSWKNKESLDLEKLDLTHLLTDDTTDGRARFVVKDREELNSSSRPGSSSVLDYWQRLGAIKQRFSESKVEIHSNRKIEVYSESVDISVERRRTLNVAFSIASDRGLSKALDYLIACNVLSASPRDIASFLRIHRGELNPSALGKYLGEGGASTSETEYWNLIRFCYIRAISFVGISVEEGLRHLLTQGGFRLPGEAQQIDRIISTFSQCYWEDNAGDSVTCPFQNQDTIFLLSFAIIMLNTDLHKIGTKRNVSKKRDKNKMSKIEFINNLRGVSNGGEIDPEYLSQIYDQIEANPIVIRISQTIDDDESVTSENIQTSIASLVDNAKSVDALLRGLSTHESRFVSVSTHAFEMNQTPEKVIIDLAREFFEKTWHEFHGLINSALQVAHLDPKALDSCVDLLKYSLSLTILLNMQVEQVAFLDQIGRLKVFDACRNGNDKNSISTEQESYKGESWYTKIESNAKFPSKNGHLESLVLIDSITRWVGVESENDLVCRKTIREAVRQLESADFLLNDPNRTFVRQGDLLKRANRSGRCVEYRFFLFSDVLIYAKRVPGSQKFRIHEELPLILMKVVDWFPPEMKKEAKSGIQFYHPRKKFIVWSGLRAGCTFKVHYSNNIFQILRAASERVVKDRPLLLLVEVVAVDAPPDPVVCVNDDRLPALVGGGSDLDLVDGAPDTILL</sequence>
<dbReference type="SMART" id="SM00222">
    <property type="entry name" value="Sec7"/>
    <property type="match status" value="1"/>
</dbReference>
<reference evidence="3" key="1">
    <citation type="journal article" date="2021" name="Sci. Rep.">
        <title>Diploid genomic architecture of Nitzschia inconspicua, an elite biomass production diatom.</title>
        <authorList>
            <person name="Oliver A."/>
            <person name="Podell S."/>
            <person name="Pinowska A."/>
            <person name="Traller J.C."/>
            <person name="Smith S.R."/>
            <person name="McClure R."/>
            <person name="Beliaev A."/>
            <person name="Bohutskyi P."/>
            <person name="Hill E.A."/>
            <person name="Rabines A."/>
            <person name="Zheng H."/>
            <person name="Allen L.Z."/>
            <person name="Kuo A."/>
            <person name="Grigoriev I.V."/>
            <person name="Allen A.E."/>
            <person name="Hazlebeck D."/>
            <person name="Allen E.E."/>
        </authorList>
    </citation>
    <scope>NUCLEOTIDE SEQUENCE</scope>
    <source>
        <strain evidence="3">Hildebrandi</strain>
    </source>
</reference>
<dbReference type="PROSITE" id="PS50190">
    <property type="entry name" value="SEC7"/>
    <property type="match status" value="1"/>
</dbReference>
<dbReference type="Pfam" id="PF01369">
    <property type="entry name" value="Sec7"/>
    <property type="match status" value="1"/>
</dbReference>
<dbReference type="Pfam" id="PF12783">
    <property type="entry name" value="Sec7-like_HUS"/>
    <property type="match status" value="1"/>
</dbReference>
<dbReference type="CDD" id="cd00171">
    <property type="entry name" value="Sec7"/>
    <property type="match status" value="1"/>
</dbReference>
<dbReference type="InterPro" id="IPR032691">
    <property type="entry name" value="Mon2/Sec7/BIG1-like_HUS"/>
</dbReference>
<dbReference type="GO" id="GO:0032012">
    <property type="term" value="P:regulation of ARF protein signal transduction"/>
    <property type="evidence" value="ECO:0007669"/>
    <property type="project" value="InterPro"/>
</dbReference>
<keyword evidence="4" id="KW-1185">Reference proteome</keyword>
<protein>
    <submittedName>
        <fullName evidence="3">Transport protein SEC7 related protein</fullName>
    </submittedName>
</protein>
<dbReference type="OrthoDB" id="430364at2759"/>
<comment type="caution">
    <text evidence="3">The sequence shown here is derived from an EMBL/GenBank/DDBJ whole genome shotgun (WGS) entry which is preliminary data.</text>
</comment>
<evidence type="ECO:0000259" key="2">
    <source>
        <dbReference type="PROSITE" id="PS51498"/>
    </source>
</evidence>
<dbReference type="PANTHER" id="PTHR10663:SF395">
    <property type="entry name" value="SEC7 DOMAIN CONTAINING PROTEIN"/>
    <property type="match status" value="1"/>
</dbReference>
<dbReference type="PANTHER" id="PTHR10663">
    <property type="entry name" value="GUANYL-NUCLEOTIDE EXCHANGE FACTOR"/>
    <property type="match status" value="1"/>
</dbReference>